<reference evidence="1" key="1">
    <citation type="journal article" date="2014" name="Front. Microbiol.">
        <title>High frequency of phylogenetically diverse reductive dehalogenase-homologous genes in deep subseafloor sedimentary metagenomes.</title>
        <authorList>
            <person name="Kawai M."/>
            <person name="Futagami T."/>
            <person name="Toyoda A."/>
            <person name="Takaki Y."/>
            <person name="Nishi S."/>
            <person name="Hori S."/>
            <person name="Arai W."/>
            <person name="Tsubouchi T."/>
            <person name="Morono Y."/>
            <person name="Uchiyama I."/>
            <person name="Ito T."/>
            <person name="Fujiyama A."/>
            <person name="Inagaki F."/>
            <person name="Takami H."/>
        </authorList>
    </citation>
    <scope>NUCLEOTIDE SEQUENCE</scope>
    <source>
        <strain evidence="1">Expedition CK06-06</strain>
    </source>
</reference>
<gene>
    <name evidence="1" type="ORF">S03H2_11360</name>
</gene>
<comment type="caution">
    <text evidence="1">The sequence shown here is derived from an EMBL/GenBank/DDBJ whole genome shotgun (WGS) entry which is preliminary data.</text>
</comment>
<accession>X1F7I6</accession>
<dbReference type="EMBL" id="BARU01005805">
    <property type="protein sequence ID" value="GAH41581.1"/>
    <property type="molecule type" value="Genomic_DNA"/>
</dbReference>
<dbReference type="AlphaFoldDB" id="X1F7I6"/>
<organism evidence="1">
    <name type="scientific">marine sediment metagenome</name>
    <dbReference type="NCBI Taxonomy" id="412755"/>
    <lineage>
        <taxon>unclassified sequences</taxon>
        <taxon>metagenomes</taxon>
        <taxon>ecological metagenomes</taxon>
    </lineage>
</organism>
<sequence length="76" mass="8499">MNVKGRLRHRTVVSAVFCAAAFAAVGEGLLAAPGDRTVKHPARYFDLFTHHDANSAREFVVRMTVLFEDYHRLAGR</sequence>
<evidence type="ECO:0000313" key="1">
    <source>
        <dbReference type="EMBL" id="GAH41581.1"/>
    </source>
</evidence>
<feature type="non-terminal residue" evidence="1">
    <location>
        <position position="76"/>
    </location>
</feature>
<name>X1F7I6_9ZZZZ</name>
<protein>
    <submittedName>
        <fullName evidence="1">Uncharacterized protein</fullName>
    </submittedName>
</protein>
<proteinExistence type="predicted"/>